<dbReference type="InterPro" id="IPR035213">
    <property type="entry name" value="DUF5321"/>
</dbReference>
<proteinExistence type="predicted"/>
<comment type="caution">
    <text evidence="2">The sequence shown here is derived from an EMBL/GenBank/DDBJ whole genome shotgun (WGS) entry which is preliminary data.</text>
</comment>
<dbReference type="GeneID" id="19160025"/>
<gene>
    <name evidence="2" type="ORF">A1O1_05150</name>
</gene>
<dbReference type="RefSeq" id="XP_007724226.1">
    <property type="nucleotide sequence ID" value="XM_007726036.1"/>
</dbReference>
<dbReference type="Pfam" id="PF17254">
    <property type="entry name" value="DUF5321"/>
    <property type="match status" value="1"/>
</dbReference>
<dbReference type="eggNOG" id="ENOG502S7FQ">
    <property type="taxonomic scope" value="Eukaryota"/>
</dbReference>
<dbReference type="AlphaFoldDB" id="W9YEW5"/>
<evidence type="ECO:0000313" key="2">
    <source>
        <dbReference type="EMBL" id="EXJ88220.1"/>
    </source>
</evidence>
<sequence length="215" mass="24830">MNPSQSYRILHASAPRNAALRAWNFQASTRPHILRRHEHNGSQSSHLPRIMQPSIWHSVIPKSIRSRFSTPDPSKKKKPSNPATYFVWIYLLIGSQAIRIMGLKNDFANYTRQADLKLEKLREVVQKLQRGEDVDVGKVLGTGDEIQEQEWEEALRQLQEEDRIWQTNARKRREEKERMVQEQQDADPVNTSVDKTNGTAASTPKQYTPPSPGFY</sequence>
<feature type="region of interest" description="Disordered" evidence="1">
    <location>
        <begin position="169"/>
        <end position="215"/>
    </location>
</feature>
<accession>W9YEW5</accession>
<evidence type="ECO:0000256" key="1">
    <source>
        <dbReference type="SAM" id="MobiDB-lite"/>
    </source>
</evidence>
<organism evidence="2 3">
    <name type="scientific">Capronia coronata CBS 617.96</name>
    <dbReference type="NCBI Taxonomy" id="1182541"/>
    <lineage>
        <taxon>Eukaryota</taxon>
        <taxon>Fungi</taxon>
        <taxon>Dikarya</taxon>
        <taxon>Ascomycota</taxon>
        <taxon>Pezizomycotina</taxon>
        <taxon>Eurotiomycetes</taxon>
        <taxon>Chaetothyriomycetidae</taxon>
        <taxon>Chaetothyriales</taxon>
        <taxon>Herpotrichiellaceae</taxon>
        <taxon>Capronia</taxon>
    </lineage>
</organism>
<dbReference type="OrthoDB" id="2253354at2759"/>
<protein>
    <submittedName>
        <fullName evidence="2">Uncharacterized protein</fullName>
    </submittedName>
</protein>
<reference evidence="2 3" key="1">
    <citation type="submission" date="2013-03" db="EMBL/GenBank/DDBJ databases">
        <title>The Genome Sequence of Capronia coronata CBS 617.96.</title>
        <authorList>
            <consortium name="The Broad Institute Genomics Platform"/>
            <person name="Cuomo C."/>
            <person name="de Hoog S."/>
            <person name="Gorbushina A."/>
            <person name="Walker B."/>
            <person name="Young S.K."/>
            <person name="Zeng Q."/>
            <person name="Gargeya S."/>
            <person name="Fitzgerald M."/>
            <person name="Haas B."/>
            <person name="Abouelleil A."/>
            <person name="Allen A.W."/>
            <person name="Alvarado L."/>
            <person name="Arachchi H.M."/>
            <person name="Berlin A.M."/>
            <person name="Chapman S.B."/>
            <person name="Gainer-Dewar J."/>
            <person name="Goldberg J."/>
            <person name="Griggs A."/>
            <person name="Gujja S."/>
            <person name="Hansen M."/>
            <person name="Howarth C."/>
            <person name="Imamovic A."/>
            <person name="Ireland A."/>
            <person name="Larimer J."/>
            <person name="McCowan C."/>
            <person name="Murphy C."/>
            <person name="Pearson M."/>
            <person name="Poon T.W."/>
            <person name="Priest M."/>
            <person name="Roberts A."/>
            <person name="Saif S."/>
            <person name="Shea T."/>
            <person name="Sisk P."/>
            <person name="Sykes S."/>
            <person name="Wortman J."/>
            <person name="Nusbaum C."/>
            <person name="Birren B."/>
        </authorList>
    </citation>
    <scope>NUCLEOTIDE SEQUENCE [LARGE SCALE GENOMIC DNA]</scope>
    <source>
        <strain evidence="2 3">CBS 617.96</strain>
    </source>
</reference>
<name>W9YEW5_9EURO</name>
<keyword evidence="3" id="KW-1185">Reference proteome</keyword>
<dbReference type="HOGENOM" id="CLU_084831_2_1_1"/>
<feature type="compositionally biased region" description="Polar residues" evidence="1">
    <location>
        <begin position="189"/>
        <end position="206"/>
    </location>
</feature>
<dbReference type="EMBL" id="AMWN01000004">
    <property type="protein sequence ID" value="EXJ88220.1"/>
    <property type="molecule type" value="Genomic_DNA"/>
</dbReference>
<evidence type="ECO:0000313" key="3">
    <source>
        <dbReference type="Proteomes" id="UP000019484"/>
    </source>
</evidence>
<dbReference type="Proteomes" id="UP000019484">
    <property type="component" value="Unassembled WGS sequence"/>
</dbReference>